<dbReference type="EMBL" id="JBHUME010000008">
    <property type="protein sequence ID" value="MFD2613320.1"/>
    <property type="molecule type" value="Genomic_DNA"/>
</dbReference>
<gene>
    <name evidence="9" type="ORF">ACFSUF_12890</name>
</gene>
<sequence length="183" mass="20420">MNFIDRTSLLITKFIRENYPEGGSETALNYSVTLLLNTIISTICIVTFGAITGNQKETFSVLFIFIIIRYISGGAHFFSSLSCCIASILILSAIPLIKLDFWYYGLTLNTISLLVFLVKAPNNLENHSSIKSKYYIILKIIASLIIISNFAIQSSTLSLVFSVQAFFITRYATVAISFLKGER</sequence>
<protein>
    <submittedName>
        <fullName evidence="9">Accessory gene regulator B family protein</fullName>
    </submittedName>
</protein>
<keyword evidence="6 8" id="KW-1133">Transmembrane helix</keyword>
<dbReference type="Pfam" id="PF04647">
    <property type="entry name" value="AgrB"/>
    <property type="match status" value="1"/>
</dbReference>
<keyword evidence="4 8" id="KW-0812">Transmembrane</keyword>
<comment type="caution">
    <text evidence="9">The sequence shown here is derived from an EMBL/GenBank/DDBJ whole genome shotgun (WGS) entry which is preliminary data.</text>
</comment>
<feature type="transmembrane region" description="Helical" evidence="8">
    <location>
        <begin position="158"/>
        <end position="179"/>
    </location>
</feature>
<keyword evidence="10" id="KW-1185">Reference proteome</keyword>
<evidence type="ECO:0000256" key="1">
    <source>
        <dbReference type="ARBA" id="ARBA00022475"/>
    </source>
</evidence>
<keyword evidence="2" id="KW-0673">Quorum sensing</keyword>
<dbReference type="RefSeq" id="WP_377603318.1">
    <property type="nucleotide sequence ID" value="NZ_JBHUME010000008.1"/>
</dbReference>
<evidence type="ECO:0000256" key="8">
    <source>
        <dbReference type="SAM" id="Phobius"/>
    </source>
</evidence>
<keyword evidence="5" id="KW-0378">Hydrolase</keyword>
<name>A0ABW5PDH5_9BACL</name>
<keyword evidence="1" id="KW-1003">Cell membrane</keyword>
<evidence type="ECO:0000256" key="7">
    <source>
        <dbReference type="ARBA" id="ARBA00023136"/>
    </source>
</evidence>
<dbReference type="SMART" id="SM00793">
    <property type="entry name" value="AgrB"/>
    <property type="match status" value="1"/>
</dbReference>
<feature type="transmembrane region" description="Helical" evidence="8">
    <location>
        <begin position="27"/>
        <end position="50"/>
    </location>
</feature>
<evidence type="ECO:0000313" key="10">
    <source>
        <dbReference type="Proteomes" id="UP001597541"/>
    </source>
</evidence>
<evidence type="ECO:0000256" key="2">
    <source>
        <dbReference type="ARBA" id="ARBA00022654"/>
    </source>
</evidence>
<evidence type="ECO:0000256" key="6">
    <source>
        <dbReference type="ARBA" id="ARBA00022989"/>
    </source>
</evidence>
<dbReference type="InterPro" id="IPR006741">
    <property type="entry name" value="AgrB"/>
</dbReference>
<reference evidence="10" key="1">
    <citation type="journal article" date="2019" name="Int. J. Syst. Evol. Microbiol.">
        <title>The Global Catalogue of Microorganisms (GCM) 10K type strain sequencing project: providing services to taxonomists for standard genome sequencing and annotation.</title>
        <authorList>
            <consortium name="The Broad Institute Genomics Platform"/>
            <consortium name="The Broad Institute Genome Sequencing Center for Infectious Disease"/>
            <person name="Wu L."/>
            <person name="Ma J."/>
        </authorList>
    </citation>
    <scope>NUCLEOTIDE SEQUENCE [LARGE SCALE GENOMIC DNA]</scope>
    <source>
        <strain evidence="10">KCTC 3950</strain>
    </source>
</reference>
<evidence type="ECO:0000256" key="3">
    <source>
        <dbReference type="ARBA" id="ARBA00022670"/>
    </source>
</evidence>
<keyword evidence="3" id="KW-0645">Protease</keyword>
<keyword evidence="7 8" id="KW-0472">Membrane</keyword>
<feature type="transmembrane region" description="Helical" evidence="8">
    <location>
        <begin position="134"/>
        <end position="152"/>
    </location>
</feature>
<evidence type="ECO:0000256" key="5">
    <source>
        <dbReference type="ARBA" id="ARBA00022801"/>
    </source>
</evidence>
<evidence type="ECO:0000256" key="4">
    <source>
        <dbReference type="ARBA" id="ARBA00022692"/>
    </source>
</evidence>
<evidence type="ECO:0000313" key="9">
    <source>
        <dbReference type="EMBL" id="MFD2613320.1"/>
    </source>
</evidence>
<feature type="transmembrane region" description="Helical" evidence="8">
    <location>
        <begin position="101"/>
        <end position="122"/>
    </location>
</feature>
<feature type="transmembrane region" description="Helical" evidence="8">
    <location>
        <begin position="62"/>
        <end position="95"/>
    </location>
</feature>
<organism evidence="9 10">
    <name type="scientific">Paenibacillus gansuensis</name>
    <dbReference type="NCBI Taxonomy" id="306542"/>
    <lineage>
        <taxon>Bacteria</taxon>
        <taxon>Bacillati</taxon>
        <taxon>Bacillota</taxon>
        <taxon>Bacilli</taxon>
        <taxon>Bacillales</taxon>
        <taxon>Paenibacillaceae</taxon>
        <taxon>Paenibacillus</taxon>
    </lineage>
</organism>
<proteinExistence type="predicted"/>
<dbReference type="Proteomes" id="UP001597541">
    <property type="component" value="Unassembled WGS sequence"/>
</dbReference>
<accession>A0ABW5PDH5</accession>